<protein>
    <submittedName>
        <fullName evidence="8">LLM class flavin-dependent oxidoreductase</fullName>
    </submittedName>
</protein>
<comment type="caution">
    <text evidence="8">The sequence shown here is derived from an EMBL/GenBank/DDBJ whole genome shotgun (WGS) entry which is preliminary data.</text>
</comment>
<evidence type="ECO:0000256" key="5">
    <source>
        <dbReference type="ARBA" id="ARBA00033748"/>
    </source>
</evidence>
<name>A0A556AQ24_9BURK</name>
<dbReference type="EMBL" id="VLTJ01000022">
    <property type="protein sequence ID" value="TSH94980.1"/>
    <property type="molecule type" value="Genomic_DNA"/>
</dbReference>
<feature type="domain" description="Luciferase-like" evidence="7">
    <location>
        <begin position="26"/>
        <end position="389"/>
    </location>
</feature>
<reference evidence="8 9" key="1">
    <citation type="submission" date="2019-07" db="EMBL/GenBank/DDBJ databases">
        <title>Qingshengfaniella alkalisoli gen. nov., sp. nov., isolated from saline soil.</title>
        <authorList>
            <person name="Xu L."/>
            <person name="Huang X.-X."/>
            <person name="Sun J.-Q."/>
        </authorList>
    </citation>
    <scope>NUCLEOTIDE SEQUENCE [LARGE SCALE GENOMIC DNA]</scope>
    <source>
        <strain evidence="8 9">DSM 27279</strain>
    </source>
</reference>
<keyword evidence="1 6" id="KW-0285">Flavoprotein</keyword>
<dbReference type="SUPFAM" id="SSF51679">
    <property type="entry name" value="Bacterial luciferase-like"/>
    <property type="match status" value="1"/>
</dbReference>
<keyword evidence="3" id="KW-0560">Oxidoreductase</keyword>
<evidence type="ECO:0000256" key="6">
    <source>
        <dbReference type="PIRSR" id="PIRSR000337-1"/>
    </source>
</evidence>
<evidence type="ECO:0000313" key="9">
    <source>
        <dbReference type="Proteomes" id="UP000318405"/>
    </source>
</evidence>
<dbReference type="GO" id="GO:0016705">
    <property type="term" value="F:oxidoreductase activity, acting on paired donors, with incorporation or reduction of molecular oxygen"/>
    <property type="evidence" value="ECO:0007669"/>
    <property type="project" value="InterPro"/>
</dbReference>
<dbReference type="InterPro" id="IPR051260">
    <property type="entry name" value="Diverse_substr_monoxygenases"/>
</dbReference>
<feature type="binding site" evidence="6">
    <location>
        <position position="225"/>
    </location>
    <ligand>
        <name>FMN</name>
        <dbReference type="ChEBI" id="CHEBI:58210"/>
    </ligand>
</feature>
<evidence type="ECO:0000256" key="3">
    <source>
        <dbReference type="ARBA" id="ARBA00023002"/>
    </source>
</evidence>
<keyword evidence="4" id="KW-0503">Monooxygenase</keyword>
<gene>
    <name evidence="8" type="ORF">FOZ76_10910</name>
</gene>
<dbReference type="PANTHER" id="PTHR30011:SF16">
    <property type="entry name" value="C2H2 FINGER DOMAIN TRANSCRIPTION FACTOR (EUROFUNG)-RELATED"/>
    <property type="match status" value="1"/>
</dbReference>
<dbReference type="InterPro" id="IPR036661">
    <property type="entry name" value="Luciferase-like_sf"/>
</dbReference>
<evidence type="ECO:0000259" key="7">
    <source>
        <dbReference type="Pfam" id="PF00296"/>
    </source>
</evidence>
<evidence type="ECO:0000256" key="2">
    <source>
        <dbReference type="ARBA" id="ARBA00022643"/>
    </source>
</evidence>
<dbReference type="CDD" id="cd01095">
    <property type="entry name" value="Nitrilotriacetate_monoxgenase"/>
    <property type="match status" value="1"/>
</dbReference>
<dbReference type="InterPro" id="IPR016215">
    <property type="entry name" value="NTA_MOA"/>
</dbReference>
<dbReference type="Pfam" id="PF00296">
    <property type="entry name" value="Bac_luciferase"/>
    <property type="match status" value="1"/>
</dbReference>
<dbReference type="RefSeq" id="WP_143948292.1">
    <property type="nucleotide sequence ID" value="NZ_BAABMB010000002.1"/>
</dbReference>
<feature type="binding site" evidence="6">
    <location>
        <position position="100"/>
    </location>
    <ligand>
        <name>FMN</name>
        <dbReference type="ChEBI" id="CHEBI:58210"/>
    </ligand>
</feature>
<dbReference type="PIRSF" id="PIRSF000337">
    <property type="entry name" value="NTA_MOA"/>
    <property type="match status" value="1"/>
</dbReference>
<organism evidence="8 9">
    <name type="scientific">Verticiella sediminum</name>
    <dbReference type="NCBI Taxonomy" id="1247510"/>
    <lineage>
        <taxon>Bacteria</taxon>
        <taxon>Pseudomonadati</taxon>
        <taxon>Pseudomonadota</taxon>
        <taxon>Betaproteobacteria</taxon>
        <taxon>Burkholderiales</taxon>
        <taxon>Alcaligenaceae</taxon>
        <taxon>Verticiella</taxon>
    </lineage>
</organism>
<keyword evidence="9" id="KW-1185">Reference proteome</keyword>
<dbReference type="AlphaFoldDB" id="A0A556AQ24"/>
<feature type="binding site" evidence="6">
    <location>
        <position position="56"/>
    </location>
    <ligand>
        <name>FMN</name>
        <dbReference type="ChEBI" id="CHEBI:58210"/>
    </ligand>
</feature>
<accession>A0A556AQ24</accession>
<proteinExistence type="inferred from homology"/>
<dbReference type="PANTHER" id="PTHR30011">
    <property type="entry name" value="ALKANESULFONATE MONOOXYGENASE-RELATED"/>
    <property type="match status" value="1"/>
</dbReference>
<comment type="similarity">
    <text evidence="5">Belongs to the NtaA/SnaA/DszA monooxygenase family.</text>
</comment>
<dbReference type="GO" id="GO:0004497">
    <property type="term" value="F:monooxygenase activity"/>
    <property type="evidence" value="ECO:0007669"/>
    <property type="project" value="UniProtKB-KW"/>
</dbReference>
<dbReference type="InterPro" id="IPR011251">
    <property type="entry name" value="Luciferase-like_dom"/>
</dbReference>
<dbReference type="Proteomes" id="UP000318405">
    <property type="component" value="Unassembled WGS sequence"/>
</dbReference>
<evidence type="ECO:0000256" key="4">
    <source>
        <dbReference type="ARBA" id="ARBA00023033"/>
    </source>
</evidence>
<keyword evidence="2 6" id="KW-0288">FMN</keyword>
<dbReference type="Gene3D" id="3.20.20.30">
    <property type="entry name" value="Luciferase-like domain"/>
    <property type="match status" value="1"/>
</dbReference>
<evidence type="ECO:0000256" key="1">
    <source>
        <dbReference type="ARBA" id="ARBA00022630"/>
    </source>
</evidence>
<sequence>MRKHIKLAMSIWRHGYHVAAWRLPEVPADSMMNIRRFIDVAKAAERGKFDLVFMADVLGSHYIEDDSRSQTRGHTVVKNDPLQVLSAIATHTQKIGLVSTISTTYGAPYTTARAFATLDQISGGRSGWNIVTSYNLEEARNFGLEKPPESAERAERALEYIDVVKGLWDTWADDAFPVDKQNAVYVDRKKMHVLAHEGKHFKVRGPLDVPRSPQGQPVLVTAGDSDNAINLAGRHAHIAYAGQPVLESARKYYQRVKAKAAEHGRAHEVSVLPGIMPYVGETEAEAYAKMRKAQDLVTPAVGFALMKPFFGDLSHLNISDPFPLDVEALQLSWNTGHFSKMLQERARADKFTVEDMYKTLALGEDWHITMAGTPKRIVDKMEEWIDAGAADGFNVQPPDTPGSVNDFVDMVIPELQRRGLFRTEYEGTTLRDHLGLPRPRNVYF</sequence>
<dbReference type="NCBIfam" id="TIGR03860">
    <property type="entry name" value="FMN_nitrolo"/>
    <property type="match status" value="1"/>
</dbReference>
<evidence type="ECO:0000313" key="8">
    <source>
        <dbReference type="EMBL" id="TSH94980.1"/>
    </source>
</evidence>
<dbReference type="OrthoDB" id="4505903at2"/>